<accession>A0ABR4KAU3</accession>
<evidence type="ECO:0000313" key="1">
    <source>
        <dbReference type="EMBL" id="KAL2849399.1"/>
    </source>
</evidence>
<protein>
    <submittedName>
        <fullName evidence="1">Uncharacterized protein</fullName>
    </submittedName>
</protein>
<name>A0ABR4KAU3_9EURO</name>
<keyword evidence="2" id="KW-1185">Reference proteome</keyword>
<evidence type="ECO:0000313" key="2">
    <source>
        <dbReference type="Proteomes" id="UP001610444"/>
    </source>
</evidence>
<gene>
    <name evidence="1" type="ORF">BJX68DRAFT_267250</name>
</gene>
<dbReference type="Proteomes" id="UP001610444">
    <property type="component" value="Unassembled WGS sequence"/>
</dbReference>
<dbReference type="GeneID" id="98160929"/>
<dbReference type="EMBL" id="JBFXLR010000023">
    <property type="protein sequence ID" value="KAL2849399.1"/>
    <property type="molecule type" value="Genomic_DNA"/>
</dbReference>
<reference evidence="1 2" key="1">
    <citation type="submission" date="2024-07" db="EMBL/GenBank/DDBJ databases">
        <title>Section-level genome sequencing and comparative genomics of Aspergillus sections Usti and Cavernicolus.</title>
        <authorList>
            <consortium name="Lawrence Berkeley National Laboratory"/>
            <person name="Nybo J.L."/>
            <person name="Vesth T.C."/>
            <person name="Theobald S."/>
            <person name="Frisvad J.C."/>
            <person name="Larsen T.O."/>
            <person name="Kjaerboelling I."/>
            <person name="Rothschild-Mancinelli K."/>
            <person name="Lyhne E.K."/>
            <person name="Kogle M.E."/>
            <person name="Barry K."/>
            <person name="Clum A."/>
            <person name="Na H."/>
            <person name="Ledsgaard L."/>
            <person name="Lin J."/>
            <person name="Lipzen A."/>
            <person name="Kuo A."/>
            <person name="Riley R."/>
            <person name="Mondo S."/>
            <person name="LaButti K."/>
            <person name="Haridas S."/>
            <person name="Pangalinan J."/>
            <person name="Salamov A.A."/>
            <person name="Simmons B.A."/>
            <person name="Magnuson J.K."/>
            <person name="Chen J."/>
            <person name="Drula E."/>
            <person name="Henrissat B."/>
            <person name="Wiebenga A."/>
            <person name="Lubbers R.J."/>
            <person name="Gomes A.C."/>
            <person name="Macurrencykelacurrency M.R."/>
            <person name="Stajich J."/>
            <person name="Grigoriev I.V."/>
            <person name="Mortensen U.H."/>
            <person name="De vries R.P."/>
            <person name="Baker S.E."/>
            <person name="Andersen M.R."/>
        </authorList>
    </citation>
    <scope>NUCLEOTIDE SEQUENCE [LARGE SCALE GENOMIC DNA]</scope>
    <source>
        <strain evidence="1 2">CBS 756.74</strain>
    </source>
</reference>
<proteinExistence type="predicted"/>
<comment type="caution">
    <text evidence="1">The sequence shown here is derived from an EMBL/GenBank/DDBJ whole genome shotgun (WGS) entry which is preliminary data.</text>
</comment>
<organism evidence="1 2">
    <name type="scientific">Aspergillus pseudodeflectus</name>
    <dbReference type="NCBI Taxonomy" id="176178"/>
    <lineage>
        <taxon>Eukaryota</taxon>
        <taxon>Fungi</taxon>
        <taxon>Dikarya</taxon>
        <taxon>Ascomycota</taxon>
        <taxon>Pezizomycotina</taxon>
        <taxon>Eurotiomycetes</taxon>
        <taxon>Eurotiomycetidae</taxon>
        <taxon>Eurotiales</taxon>
        <taxon>Aspergillaceae</taxon>
        <taxon>Aspergillus</taxon>
        <taxon>Aspergillus subgen. Nidulantes</taxon>
    </lineage>
</organism>
<dbReference type="RefSeq" id="XP_070898786.1">
    <property type="nucleotide sequence ID" value="XM_071045765.1"/>
</dbReference>
<sequence length="205" mass="23361">MLAGSLRRLVLDFPYRAFYTDNGEFQLAITFGRAFRRHIAIEDFVSIADSLSFNVRQGEPDYRCVAWSTWPRLRRLSLRSPYIDEKFVEALLQCRRLTHLVVAEPKGLDSSLPGHLADRVSGAGLGLRRMTVVQYGVRPHLSLSTRLMVTFADGAPASTGRPAMRYVDIPFVLFDPIDRIEAWLREYSLDGTIWESHGHMYEPAT</sequence>